<dbReference type="EMBL" id="BSNS01000024">
    <property type="protein sequence ID" value="GLQ57747.1"/>
    <property type="molecule type" value="Genomic_DNA"/>
</dbReference>
<dbReference type="Pfam" id="PF04977">
    <property type="entry name" value="DivIC"/>
    <property type="match status" value="1"/>
</dbReference>
<proteinExistence type="predicted"/>
<evidence type="ECO:0008006" key="5">
    <source>
        <dbReference type="Google" id="ProtNLM"/>
    </source>
</evidence>
<sequence length="162" mass="17765">MTGRVMSAAALNALLMACALDCRVDSRSIVMPTRLKRPPFWRHLAVTAALFGFLGYLGYSALNGQFGIESREDLLADITLLEARSNALQAQIESYRHRASLFDARKLDPDILDERARELLNMANANDVIVMVDRENGEPSSSSLLALPENQLTSIITATSGI</sequence>
<keyword evidence="1" id="KW-0175">Coiled coil</keyword>
<dbReference type="InterPro" id="IPR007060">
    <property type="entry name" value="FtsL/DivIC"/>
</dbReference>
<dbReference type="Proteomes" id="UP001156691">
    <property type="component" value="Unassembled WGS sequence"/>
</dbReference>
<organism evidence="3 4">
    <name type="scientific">Devosia nitrariae</name>
    <dbReference type="NCBI Taxonomy" id="2071872"/>
    <lineage>
        <taxon>Bacteria</taxon>
        <taxon>Pseudomonadati</taxon>
        <taxon>Pseudomonadota</taxon>
        <taxon>Alphaproteobacteria</taxon>
        <taxon>Hyphomicrobiales</taxon>
        <taxon>Devosiaceae</taxon>
        <taxon>Devosia</taxon>
    </lineage>
</organism>
<evidence type="ECO:0000256" key="1">
    <source>
        <dbReference type="SAM" id="Coils"/>
    </source>
</evidence>
<feature type="coiled-coil region" evidence="1">
    <location>
        <begin position="71"/>
        <end position="98"/>
    </location>
</feature>
<keyword evidence="4" id="KW-1185">Reference proteome</keyword>
<keyword evidence="2" id="KW-0472">Membrane</keyword>
<evidence type="ECO:0000313" key="3">
    <source>
        <dbReference type="EMBL" id="GLQ57747.1"/>
    </source>
</evidence>
<keyword evidence="2" id="KW-1133">Transmembrane helix</keyword>
<reference evidence="4" key="1">
    <citation type="journal article" date="2019" name="Int. J. Syst. Evol. Microbiol.">
        <title>The Global Catalogue of Microorganisms (GCM) 10K type strain sequencing project: providing services to taxonomists for standard genome sequencing and annotation.</title>
        <authorList>
            <consortium name="The Broad Institute Genomics Platform"/>
            <consortium name="The Broad Institute Genome Sequencing Center for Infectious Disease"/>
            <person name="Wu L."/>
            <person name="Ma J."/>
        </authorList>
    </citation>
    <scope>NUCLEOTIDE SEQUENCE [LARGE SCALE GENOMIC DNA]</scope>
    <source>
        <strain evidence="4">NBRC 112416</strain>
    </source>
</reference>
<dbReference type="PROSITE" id="PS51257">
    <property type="entry name" value="PROKAR_LIPOPROTEIN"/>
    <property type="match status" value="1"/>
</dbReference>
<evidence type="ECO:0000313" key="4">
    <source>
        <dbReference type="Proteomes" id="UP001156691"/>
    </source>
</evidence>
<keyword evidence="2" id="KW-0812">Transmembrane</keyword>
<name>A0ABQ5WCR5_9HYPH</name>
<accession>A0ABQ5WCR5</accession>
<evidence type="ECO:0000256" key="2">
    <source>
        <dbReference type="SAM" id="Phobius"/>
    </source>
</evidence>
<feature type="transmembrane region" description="Helical" evidence="2">
    <location>
        <begin position="43"/>
        <end position="62"/>
    </location>
</feature>
<gene>
    <name evidence="3" type="ORF">GCM10010862_50060</name>
</gene>
<protein>
    <recommendedName>
        <fullName evidence="5">Septum formation initiator family protein</fullName>
    </recommendedName>
</protein>
<comment type="caution">
    <text evidence="3">The sequence shown here is derived from an EMBL/GenBank/DDBJ whole genome shotgun (WGS) entry which is preliminary data.</text>
</comment>